<feature type="coiled-coil region" evidence="1">
    <location>
        <begin position="36"/>
        <end position="132"/>
    </location>
</feature>
<proteinExistence type="predicted"/>
<feature type="compositionally biased region" description="Polar residues" evidence="2">
    <location>
        <begin position="255"/>
        <end position="271"/>
    </location>
</feature>
<evidence type="ECO:0000313" key="4">
    <source>
        <dbReference type="Proteomes" id="UP000272942"/>
    </source>
</evidence>
<evidence type="ECO:0000313" key="3">
    <source>
        <dbReference type="EMBL" id="VDP92163.1"/>
    </source>
</evidence>
<dbReference type="InterPro" id="IPR011990">
    <property type="entry name" value="TPR-like_helical_dom_sf"/>
</dbReference>
<name>A0A183B6Q6_9TREM</name>
<feature type="region of interest" description="Disordered" evidence="2">
    <location>
        <begin position="231"/>
        <end position="271"/>
    </location>
</feature>
<protein>
    <submittedName>
        <fullName evidence="5">Kinesin light chain</fullName>
    </submittedName>
</protein>
<gene>
    <name evidence="3" type="ORF">ECPE_LOCUS14891</name>
</gene>
<sequence>MTTNQDESKEVDVPSAETSLLNYTLKQLVVSNAHMIAECEQEMQKFENQTEKGDHEDCAASRPMNVLLAKMDMLELERRELESASDETNLIRHVLAYREILESAILRTQMRYKRLREENTWLQNELKHFEIKSSNEANRAKQLREKIAHFAFIYHQRRSWADSGIPSEMCALPSECEGGQEPCAQIGQKLAQMRTHLPKLNRISADLTDSMDSDWENDSSQKSEELLNQQIENESPDNRERPSSGLAEFGDTVQFGEQTSSRTDWNTSNSGKMTLSELRELMLEDSSKETKRLSELSSSLRRPRGTLSRDKSIKQAAEFSEDLQLSDLEKETLKQCMKTLDPQTPHNMQPKLEPNITLDEVVEQFVRSKQRTQNLAIFVDLVRQFNHKEMRSPGIGLCWMAINGLRRYERELRTNENQTRHMSPGHLKRNRKGVLGLFEPGTLEEVEYRNVLDDLCRLLSIVSHLYRSRNELSKAAECLKDLLKIRRSTHTWRQLSVAQALSNLAWIQSSLKDCNAALTNARKSLHLRRDLISDEAQPLEQSAAELSVAKQSTSLALMLMYKQQTEQKKLRYHRFPFREVSEIPTLLNEAIRIGTSILESAESDGMPLNNDWDCSLTERQTSTVGDCRGRESKFHMNPVEECLLITRNALSVYF</sequence>
<organism evidence="5">
    <name type="scientific">Echinostoma caproni</name>
    <dbReference type="NCBI Taxonomy" id="27848"/>
    <lineage>
        <taxon>Eukaryota</taxon>
        <taxon>Metazoa</taxon>
        <taxon>Spiralia</taxon>
        <taxon>Lophotrochozoa</taxon>
        <taxon>Platyhelminthes</taxon>
        <taxon>Trematoda</taxon>
        <taxon>Digenea</taxon>
        <taxon>Plagiorchiida</taxon>
        <taxon>Echinostomata</taxon>
        <taxon>Echinostomatoidea</taxon>
        <taxon>Echinostomatidae</taxon>
        <taxon>Echinostoma</taxon>
    </lineage>
</organism>
<dbReference type="OrthoDB" id="6255111at2759"/>
<dbReference type="AlphaFoldDB" id="A0A183B6Q6"/>
<keyword evidence="4" id="KW-1185">Reference proteome</keyword>
<evidence type="ECO:0000256" key="1">
    <source>
        <dbReference type="SAM" id="Coils"/>
    </source>
</evidence>
<evidence type="ECO:0000313" key="5">
    <source>
        <dbReference type="WBParaSite" id="ECPE_0001493101-mRNA-1"/>
    </source>
</evidence>
<accession>A0A183B6Q6</accession>
<dbReference type="EMBL" id="UZAN01058857">
    <property type="protein sequence ID" value="VDP92163.1"/>
    <property type="molecule type" value="Genomic_DNA"/>
</dbReference>
<dbReference type="SUPFAM" id="SSF48452">
    <property type="entry name" value="TPR-like"/>
    <property type="match status" value="1"/>
</dbReference>
<keyword evidence="1" id="KW-0175">Coiled coil</keyword>
<reference evidence="3 4" key="2">
    <citation type="submission" date="2018-11" db="EMBL/GenBank/DDBJ databases">
        <authorList>
            <consortium name="Pathogen Informatics"/>
        </authorList>
    </citation>
    <scope>NUCLEOTIDE SEQUENCE [LARGE SCALE GENOMIC DNA]</scope>
    <source>
        <strain evidence="3 4">Egypt</strain>
    </source>
</reference>
<dbReference type="Gene3D" id="1.25.40.10">
    <property type="entry name" value="Tetratricopeptide repeat domain"/>
    <property type="match status" value="1"/>
</dbReference>
<dbReference type="Proteomes" id="UP000272942">
    <property type="component" value="Unassembled WGS sequence"/>
</dbReference>
<dbReference type="WBParaSite" id="ECPE_0001493101-mRNA-1">
    <property type="protein sequence ID" value="ECPE_0001493101-mRNA-1"/>
    <property type="gene ID" value="ECPE_0001493101"/>
</dbReference>
<evidence type="ECO:0000256" key="2">
    <source>
        <dbReference type="SAM" id="MobiDB-lite"/>
    </source>
</evidence>
<feature type="region of interest" description="Disordered" evidence="2">
    <location>
        <begin position="289"/>
        <end position="309"/>
    </location>
</feature>
<reference evidence="5" key="1">
    <citation type="submission" date="2016-06" db="UniProtKB">
        <authorList>
            <consortium name="WormBaseParasite"/>
        </authorList>
    </citation>
    <scope>IDENTIFICATION</scope>
</reference>